<keyword evidence="3" id="KW-1185">Reference proteome</keyword>
<sequence>MIRGDQESPESRWSNELVAGSAGLLRSVFVRVLSSYLFRWVVVPLLLLLPFTILCSAGLEDPYLQLPDATPRYRVLPLMITPSHTSRHPTQTFRMRSLFSNSMHDSQDIAAPSPVRWSNVSFFRLRAPWIVHSETSRVPSWVGYQVLAVALCLL</sequence>
<protein>
    <submittedName>
        <fullName evidence="2">Uncharacterized protein</fullName>
    </submittedName>
</protein>
<feature type="transmembrane region" description="Helical" evidence="1">
    <location>
        <begin position="37"/>
        <end position="59"/>
    </location>
</feature>
<gene>
    <name evidence="2" type="ORF">DFP72DRAFT_589859</name>
</gene>
<dbReference type="Proteomes" id="UP000521943">
    <property type="component" value="Unassembled WGS sequence"/>
</dbReference>
<organism evidence="2 3">
    <name type="scientific">Ephemerocybe angulata</name>
    <dbReference type="NCBI Taxonomy" id="980116"/>
    <lineage>
        <taxon>Eukaryota</taxon>
        <taxon>Fungi</taxon>
        <taxon>Dikarya</taxon>
        <taxon>Basidiomycota</taxon>
        <taxon>Agaricomycotina</taxon>
        <taxon>Agaricomycetes</taxon>
        <taxon>Agaricomycetidae</taxon>
        <taxon>Agaricales</taxon>
        <taxon>Agaricineae</taxon>
        <taxon>Psathyrellaceae</taxon>
        <taxon>Ephemerocybe</taxon>
    </lineage>
</organism>
<evidence type="ECO:0000256" key="1">
    <source>
        <dbReference type="SAM" id="Phobius"/>
    </source>
</evidence>
<evidence type="ECO:0000313" key="3">
    <source>
        <dbReference type="Proteomes" id="UP000521943"/>
    </source>
</evidence>
<keyword evidence="1" id="KW-1133">Transmembrane helix</keyword>
<dbReference type="EMBL" id="JACGCI010000079">
    <property type="protein sequence ID" value="KAF6747634.1"/>
    <property type="molecule type" value="Genomic_DNA"/>
</dbReference>
<comment type="caution">
    <text evidence="2">The sequence shown here is derived from an EMBL/GenBank/DDBJ whole genome shotgun (WGS) entry which is preliminary data.</text>
</comment>
<keyword evidence="1" id="KW-0812">Transmembrane</keyword>
<proteinExistence type="predicted"/>
<dbReference type="AlphaFoldDB" id="A0A8H6LZD8"/>
<evidence type="ECO:0000313" key="2">
    <source>
        <dbReference type="EMBL" id="KAF6747634.1"/>
    </source>
</evidence>
<accession>A0A8H6LZD8</accession>
<keyword evidence="1" id="KW-0472">Membrane</keyword>
<name>A0A8H6LZD8_9AGAR</name>
<reference evidence="2 3" key="1">
    <citation type="submission" date="2020-07" db="EMBL/GenBank/DDBJ databases">
        <title>Comparative genomics of pyrophilous fungi reveals a link between fire events and developmental genes.</title>
        <authorList>
            <consortium name="DOE Joint Genome Institute"/>
            <person name="Steindorff A.S."/>
            <person name="Carver A."/>
            <person name="Calhoun S."/>
            <person name="Stillman K."/>
            <person name="Liu H."/>
            <person name="Lipzen A."/>
            <person name="Pangilinan J."/>
            <person name="Labutti K."/>
            <person name="Bruns T.D."/>
            <person name="Grigoriev I.V."/>
        </authorList>
    </citation>
    <scope>NUCLEOTIDE SEQUENCE [LARGE SCALE GENOMIC DNA]</scope>
    <source>
        <strain evidence="2 3">CBS 144469</strain>
    </source>
</reference>